<dbReference type="AlphaFoldDB" id="A0A916TV64"/>
<dbReference type="EMBL" id="BMHK01000025">
    <property type="protein sequence ID" value="GGC09953.1"/>
    <property type="molecule type" value="Genomic_DNA"/>
</dbReference>
<reference evidence="1" key="1">
    <citation type="journal article" date="2014" name="Int. J. Syst. Evol. Microbiol.">
        <title>Complete genome sequence of Corynebacterium casei LMG S-19264T (=DSM 44701T), isolated from a smear-ripened cheese.</title>
        <authorList>
            <consortium name="US DOE Joint Genome Institute (JGI-PGF)"/>
            <person name="Walter F."/>
            <person name="Albersmeier A."/>
            <person name="Kalinowski J."/>
            <person name="Ruckert C."/>
        </authorList>
    </citation>
    <scope>NUCLEOTIDE SEQUENCE</scope>
    <source>
        <strain evidence="1">CGMCC 1.15095</strain>
    </source>
</reference>
<accession>A0A916TV64</accession>
<comment type="caution">
    <text evidence="1">The sequence shown here is derived from an EMBL/GenBank/DDBJ whole genome shotgun (WGS) entry which is preliminary data.</text>
</comment>
<dbReference type="Proteomes" id="UP000608154">
    <property type="component" value="Unassembled WGS sequence"/>
</dbReference>
<name>A0A916TV64_9SPHN</name>
<keyword evidence="2" id="KW-1185">Reference proteome</keyword>
<organism evidence="1 2">
    <name type="scientific">Novosphingobium endophyticum</name>
    <dbReference type="NCBI Taxonomy" id="1955250"/>
    <lineage>
        <taxon>Bacteria</taxon>
        <taxon>Pseudomonadati</taxon>
        <taxon>Pseudomonadota</taxon>
        <taxon>Alphaproteobacteria</taxon>
        <taxon>Sphingomonadales</taxon>
        <taxon>Sphingomonadaceae</taxon>
        <taxon>Novosphingobium</taxon>
    </lineage>
</organism>
<gene>
    <name evidence="1" type="ORF">GCM10011494_30820</name>
</gene>
<sequence length="205" mass="22011">MLAERDGFDVFSALRAQLLPTAEAESLWLDESHTLLVVAGRQIVSREGLEILGLALAERVVPEGRPASEIVAALRAHDALPVLPWGVGKWFGPRGRLVDRLLTEEPDLFLGDNGGRPAFWPVPRFGRGIARVLPGSDVLPLRGTASAIGSFGCLVDCDLPADRPAAALRRALRDPEAELVRFGGLASPLRFAVDQTRLRVGKAAA</sequence>
<protein>
    <submittedName>
        <fullName evidence="1">Uncharacterized protein</fullName>
    </submittedName>
</protein>
<evidence type="ECO:0000313" key="2">
    <source>
        <dbReference type="Proteomes" id="UP000608154"/>
    </source>
</evidence>
<reference evidence="1" key="2">
    <citation type="submission" date="2020-09" db="EMBL/GenBank/DDBJ databases">
        <authorList>
            <person name="Sun Q."/>
            <person name="Zhou Y."/>
        </authorList>
    </citation>
    <scope>NUCLEOTIDE SEQUENCE</scope>
    <source>
        <strain evidence="1">CGMCC 1.15095</strain>
    </source>
</reference>
<evidence type="ECO:0000313" key="1">
    <source>
        <dbReference type="EMBL" id="GGC09953.1"/>
    </source>
</evidence>
<proteinExistence type="predicted"/>